<keyword evidence="2" id="KW-1185">Reference proteome</keyword>
<evidence type="ECO:0000313" key="2">
    <source>
        <dbReference type="Proteomes" id="UP000244446"/>
    </source>
</evidence>
<reference evidence="1 2" key="1">
    <citation type="submission" date="2018-04" db="EMBL/GenBank/DDBJ databases">
        <title>Pelagivirga bohaiensis gen. nov., sp. nov., a bacterium isolated from the Bohai Sea.</title>
        <authorList>
            <person name="Ji X."/>
        </authorList>
    </citation>
    <scope>NUCLEOTIDE SEQUENCE [LARGE SCALE GENOMIC DNA]</scope>
    <source>
        <strain evidence="1 2">BH-SD19</strain>
    </source>
</reference>
<name>A0A2T7GBV9_9RHOB</name>
<evidence type="ECO:0000313" key="1">
    <source>
        <dbReference type="EMBL" id="PVA11868.1"/>
    </source>
</evidence>
<dbReference type="EMBL" id="QCYH01000001">
    <property type="protein sequence ID" value="PVA11868.1"/>
    <property type="molecule type" value="Genomic_DNA"/>
</dbReference>
<accession>A0A2T7GBV9</accession>
<organism evidence="1 2">
    <name type="scientific">Pelagivirga sediminicola</name>
    <dbReference type="NCBI Taxonomy" id="2170575"/>
    <lineage>
        <taxon>Bacteria</taxon>
        <taxon>Pseudomonadati</taxon>
        <taxon>Pseudomonadota</taxon>
        <taxon>Alphaproteobacteria</taxon>
        <taxon>Rhodobacterales</taxon>
        <taxon>Paracoccaceae</taxon>
        <taxon>Pelagivirga</taxon>
    </lineage>
</organism>
<dbReference type="PROSITE" id="PS51257">
    <property type="entry name" value="PROKAR_LIPOPROTEIN"/>
    <property type="match status" value="1"/>
</dbReference>
<comment type="caution">
    <text evidence="1">The sequence shown here is derived from an EMBL/GenBank/DDBJ whole genome shotgun (WGS) entry which is preliminary data.</text>
</comment>
<dbReference type="AlphaFoldDB" id="A0A2T7GBV9"/>
<dbReference type="Proteomes" id="UP000244446">
    <property type="component" value="Unassembled WGS sequence"/>
</dbReference>
<sequence>MARARHILTGLLAAAWLAGCAPPVLDKYMGRPILDPMLDFGKPDEVFDLPDGRRAFQWKVEKNATRPSPKPVIGVGVGIGRGRWGGGWSQVTTVGTSYESYTKTCVYTLIGNRRGDTWIVTGQRRPAPGCA</sequence>
<gene>
    <name evidence="1" type="ORF">DC366_02725</name>
</gene>
<protein>
    <submittedName>
        <fullName evidence="1">Uncharacterized protein</fullName>
    </submittedName>
</protein>
<dbReference type="OrthoDB" id="6400545at2"/>
<dbReference type="RefSeq" id="WP_108690614.1">
    <property type="nucleotide sequence ID" value="NZ_QCYH01000001.1"/>
</dbReference>
<proteinExistence type="predicted"/>